<proteinExistence type="predicted"/>
<keyword evidence="2" id="KW-1185">Reference proteome</keyword>
<evidence type="ECO:0000313" key="2">
    <source>
        <dbReference type="Proteomes" id="UP001500542"/>
    </source>
</evidence>
<dbReference type="Proteomes" id="UP001500542">
    <property type="component" value="Unassembled WGS sequence"/>
</dbReference>
<evidence type="ECO:0000313" key="1">
    <source>
        <dbReference type="EMBL" id="GAA0955805.1"/>
    </source>
</evidence>
<organism evidence="1 2">
    <name type="scientific">Kribbella koreensis</name>
    <dbReference type="NCBI Taxonomy" id="57909"/>
    <lineage>
        <taxon>Bacteria</taxon>
        <taxon>Bacillati</taxon>
        <taxon>Actinomycetota</taxon>
        <taxon>Actinomycetes</taxon>
        <taxon>Propionibacteriales</taxon>
        <taxon>Kribbellaceae</taxon>
        <taxon>Kribbella</taxon>
    </lineage>
</organism>
<comment type="caution">
    <text evidence="1">The sequence shown here is derived from an EMBL/GenBank/DDBJ whole genome shotgun (WGS) entry which is preliminary data.</text>
</comment>
<sequence>MLLGTTVGVDVVGVDVGAEGVDAGGVGVGGVDVGVPDPWELGADVSATTGRRELSGVRTDSLGSGVSAARSGVFVTRGAGWCLTASGRGINGVSTCGPPSMLLTSSKT</sequence>
<accession>A0ABP4BYN4</accession>
<gene>
    <name evidence="1" type="ORF">GCM10009554_64250</name>
</gene>
<dbReference type="EMBL" id="BAAAHK010000017">
    <property type="protein sequence ID" value="GAA0955805.1"/>
    <property type="molecule type" value="Genomic_DNA"/>
</dbReference>
<name>A0ABP4BYN4_9ACTN</name>
<protein>
    <submittedName>
        <fullName evidence="1">Uncharacterized protein</fullName>
    </submittedName>
</protein>
<reference evidence="2" key="1">
    <citation type="journal article" date="2019" name="Int. J. Syst. Evol. Microbiol.">
        <title>The Global Catalogue of Microorganisms (GCM) 10K type strain sequencing project: providing services to taxonomists for standard genome sequencing and annotation.</title>
        <authorList>
            <consortium name="The Broad Institute Genomics Platform"/>
            <consortium name="The Broad Institute Genome Sequencing Center for Infectious Disease"/>
            <person name="Wu L."/>
            <person name="Ma J."/>
        </authorList>
    </citation>
    <scope>NUCLEOTIDE SEQUENCE [LARGE SCALE GENOMIC DNA]</scope>
    <source>
        <strain evidence="2">JCM 10977</strain>
    </source>
</reference>